<sequence length="300" mass="33197">MLGWLETTGQEVPELAYRLHSQLSSSPRAASTDGHVVYQLTPTVAVPVWENRCLLAADTTGLRTWQAGKALLDWYMLRPDGLKDRRVLELGAGLGLTGLALCRLCQPKSYIITDGHPLVVQMLKYNVNKTLELVKDNLVMEDDAACAEFVASAPDLADLPEASTGPPERDDTSNPGGDLRTTLDGTKLTVGKLDWFKFTAEDALRLDIDLVLTADVTYNPELHEPLVRTLRLLLDNVQPAPQVLLALTDRNEDTTARLMRELASQGLKQRLLATPANNQSAFQMDEMSKVKMFDITRLDE</sequence>
<dbReference type="PANTHER" id="PTHR14614">
    <property type="entry name" value="HEPATOCELLULAR CARCINOMA-ASSOCIATED ANTIGEN"/>
    <property type="match status" value="1"/>
</dbReference>
<proteinExistence type="predicted"/>
<dbReference type="GO" id="GO:0032991">
    <property type="term" value="C:protein-containing complex"/>
    <property type="evidence" value="ECO:0007669"/>
    <property type="project" value="TreeGrafter"/>
</dbReference>
<dbReference type="OrthoDB" id="194386at2759"/>
<dbReference type="Gene3D" id="3.40.50.150">
    <property type="entry name" value="Vaccinia Virus protein VP39"/>
    <property type="match status" value="1"/>
</dbReference>
<comment type="caution">
    <text evidence="2">The sequence shown here is derived from an EMBL/GenBank/DDBJ whole genome shotgun (WGS) entry which is preliminary data.</text>
</comment>
<accession>A0A6A4WHU7</accession>
<evidence type="ECO:0000256" key="1">
    <source>
        <dbReference type="SAM" id="MobiDB-lite"/>
    </source>
</evidence>
<evidence type="ECO:0000313" key="3">
    <source>
        <dbReference type="Proteomes" id="UP000440578"/>
    </source>
</evidence>
<dbReference type="GO" id="GO:0008168">
    <property type="term" value="F:methyltransferase activity"/>
    <property type="evidence" value="ECO:0007669"/>
    <property type="project" value="UniProtKB-KW"/>
</dbReference>
<dbReference type="SUPFAM" id="SSF53335">
    <property type="entry name" value="S-adenosyl-L-methionine-dependent methyltransferases"/>
    <property type="match status" value="1"/>
</dbReference>
<dbReference type="PANTHER" id="PTHR14614:SF130">
    <property type="entry name" value="PROTEIN-LYSINE N-METHYLTRANSFERASE EEF2KMT"/>
    <property type="match status" value="1"/>
</dbReference>
<name>A0A6A4WHU7_AMPAM</name>
<dbReference type="Pfam" id="PF10294">
    <property type="entry name" value="Methyltransf_16"/>
    <property type="match status" value="2"/>
</dbReference>
<protein>
    <submittedName>
        <fullName evidence="2">Protein-lysine N-methyltransferase EEF2KMT</fullName>
    </submittedName>
</protein>
<gene>
    <name evidence="2" type="primary">EEF2KMT</name>
    <name evidence="2" type="ORF">FJT64_022103</name>
</gene>
<dbReference type="InterPro" id="IPR019410">
    <property type="entry name" value="Methyltransf_16"/>
</dbReference>
<dbReference type="GO" id="GO:0032259">
    <property type="term" value="P:methylation"/>
    <property type="evidence" value="ECO:0007669"/>
    <property type="project" value="UniProtKB-KW"/>
</dbReference>
<keyword evidence="3" id="KW-1185">Reference proteome</keyword>
<dbReference type="Proteomes" id="UP000440578">
    <property type="component" value="Unassembled WGS sequence"/>
</dbReference>
<dbReference type="EMBL" id="VIIS01000674">
    <property type="protein sequence ID" value="KAF0306305.1"/>
    <property type="molecule type" value="Genomic_DNA"/>
</dbReference>
<organism evidence="2 3">
    <name type="scientific">Amphibalanus amphitrite</name>
    <name type="common">Striped barnacle</name>
    <name type="synonym">Balanus amphitrite</name>
    <dbReference type="NCBI Taxonomy" id="1232801"/>
    <lineage>
        <taxon>Eukaryota</taxon>
        <taxon>Metazoa</taxon>
        <taxon>Ecdysozoa</taxon>
        <taxon>Arthropoda</taxon>
        <taxon>Crustacea</taxon>
        <taxon>Multicrustacea</taxon>
        <taxon>Cirripedia</taxon>
        <taxon>Thoracica</taxon>
        <taxon>Thoracicalcarea</taxon>
        <taxon>Balanomorpha</taxon>
        <taxon>Balanoidea</taxon>
        <taxon>Balanidae</taxon>
        <taxon>Amphibalaninae</taxon>
        <taxon>Amphibalanus</taxon>
    </lineage>
</organism>
<keyword evidence="2" id="KW-0808">Transferase</keyword>
<dbReference type="AlphaFoldDB" id="A0A6A4WHU7"/>
<evidence type="ECO:0000313" key="2">
    <source>
        <dbReference type="EMBL" id="KAF0306305.1"/>
    </source>
</evidence>
<keyword evidence="2" id="KW-0489">Methyltransferase</keyword>
<feature type="region of interest" description="Disordered" evidence="1">
    <location>
        <begin position="157"/>
        <end position="183"/>
    </location>
</feature>
<reference evidence="2 3" key="1">
    <citation type="submission" date="2019-07" db="EMBL/GenBank/DDBJ databases">
        <title>Draft genome assembly of a fouling barnacle, Amphibalanus amphitrite (Darwin, 1854): The first reference genome for Thecostraca.</title>
        <authorList>
            <person name="Kim W."/>
        </authorList>
    </citation>
    <scope>NUCLEOTIDE SEQUENCE [LARGE SCALE GENOMIC DNA]</scope>
    <source>
        <strain evidence="2">SNU_AA5</strain>
        <tissue evidence="2">Soma without cirri and trophi</tissue>
    </source>
</reference>
<dbReference type="InterPro" id="IPR029063">
    <property type="entry name" value="SAM-dependent_MTases_sf"/>
</dbReference>